<evidence type="ECO:0000313" key="9">
    <source>
        <dbReference type="EMBL" id="MBO8415555.1"/>
    </source>
</evidence>
<comment type="caution">
    <text evidence="9">The sequence shown here is derived from an EMBL/GenBank/DDBJ whole genome shotgun (WGS) entry which is preliminary data.</text>
</comment>
<dbReference type="CDD" id="cd13835">
    <property type="entry name" value="IHF_A"/>
    <property type="match status" value="1"/>
</dbReference>
<evidence type="ECO:0000256" key="3">
    <source>
        <dbReference type="ARBA" id="ARBA00022845"/>
    </source>
</evidence>
<dbReference type="Gene3D" id="4.10.520.10">
    <property type="entry name" value="IHF-like DNA-binding proteins"/>
    <property type="match status" value="1"/>
</dbReference>
<dbReference type="PANTHER" id="PTHR33175:SF2">
    <property type="entry name" value="INTEGRATION HOST FACTOR SUBUNIT ALPHA"/>
    <property type="match status" value="1"/>
</dbReference>
<reference evidence="9" key="1">
    <citation type="submission" date="2020-10" db="EMBL/GenBank/DDBJ databases">
        <authorList>
            <person name="Gilroy R."/>
        </authorList>
    </citation>
    <scope>NUCLEOTIDE SEQUENCE</scope>
    <source>
        <strain evidence="9">17213</strain>
    </source>
</reference>
<dbReference type="Proteomes" id="UP000823631">
    <property type="component" value="Unassembled WGS sequence"/>
</dbReference>
<dbReference type="SUPFAM" id="SSF47729">
    <property type="entry name" value="IHF-like DNA-binding proteins"/>
    <property type="match status" value="1"/>
</dbReference>
<dbReference type="SMART" id="SM00411">
    <property type="entry name" value="BHL"/>
    <property type="match status" value="1"/>
</dbReference>
<dbReference type="GO" id="GO:0005829">
    <property type="term" value="C:cytosol"/>
    <property type="evidence" value="ECO:0007669"/>
    <property type="project" value="TreeGrafter"/>
</dbReference>
<gene>
    <name evidence="9" type="ORF">IAB19_04135</name>
</gene>
<dbReference type="GO" id="GO:0006310">
    <property type="term" value="P:DNA recombination"/>
    <property type="evidence" value="ECO:0007669"/>
    <property type="project" value="UniProtKB-KW"/>
</dbReference>
<dbReference type="Pfam" id="PF00216">
    <property type="entry name" value="Bac_DNA_binding"/>
    <property type="match status" value="1"/>
</dbReference>
<dbReference type="GO" id="GO:0003677">
    <property type="term" value="F:DNA binding"/>
    <property type="evidence" value="ECO:0007669"/>
    <property type="project" value="UniProtKB-KW"/>
</dbReference>
<keyword evidence="4" id="KW-0805">Transcription regulation</keyword>
<dbReference type="EMBL" id="JADINH010000088">
    <property type="protein sequence ID" value="MBO8415555.1"/>
    <property type="molecule type" value="Genomic_DNA"/>
</dbReference>
<dbReference type="GO" id="GO:0006355">
    <property type="term" value="P:regulation of DNA-templated transcription"/>
    <property type="evidence" value="ECO:0007669"/>
    <property type="project" value="InterPro"/>
</dbReference>
<evidence type="ECO:0000313" key="10">
    <source>
        <dbReference type="Proteomes" id="UP000823631"/>
    </source>
</evidence>
<evidence type="ECO:0000256" key="8">
    <source>
        <dbReference type="RuleBase" id="RU003939"/>
    </source>
</evidence>
<dbReference type="GO" id="GO:0009893">
    <property type="term" value="P:positive regulation of metabolic process"/>
    <property type="evidence" value="ECO:0007669"/>
    <property type="project" value="UniProtKB-ARBA"/>
</dbReference>
<dbReference type="InterPro" id="IPR000119">
    <property type="entry name" value="Hist_DNA-bd"/>
</dbReference>
<evidence type="ECO:0000256" key="5">
    <source>
        <dbReference type="ARBA" id="ARBA00023125"/>
    </source>
</evidence>
<name>A0A9D9GTV6_9GAMM</name>
<dbReference type="PRINTS" id="PR01727">
    <property type="entry name" value="DNABINDINGHU"/>
</dbReference>
<dbReference type="PROSITE" id="PS00045">
    <property type="entry name" value="HISTONE_LIKE"/>
    <property type="match status" value="1"/>
</dbReference>
<dbReference type="NCBIfam" id="NF001401">
    <property type="entry name" value="PRK00285.1"/>
    <property type="match status" value="1"/>
</dbReference>
<dbReference type="AlphaFoldDB" id="A0A9D9GTV6"/>
<evidence type="ECO:0000256" key="6">
    <source>
        <dbReference type="ARBA" id="ARBA00023163"/>
    </source>
</evidence>
<comment type="similarity">
    <text evidence="1 8">Belongs to the bacterial histone-like protein family.</text>
</comment>
<keyword evidence="7" id="KW-0233">DNA recombination</keyword>
<sequence>MSTRTKAPALVRADLAERLVYRLGFPKSEAMDFIDNMFKIISKSLCEGEDVRLTGFGNFEVREKKERPGRNPRTGEHVTIAARRVVTFKTGNKLKGRIDNW</sequence>
<proteinExistence type="inferred from homology"/>
<evidence type="ECO:0000256" key="4">
    <source>
        <dbReference type="ARBA" id="ARBA00023015"/>
    </source>
</evidence>
<keyword evidence="3" id="KW-0810">Translation regulation</keyword>
<evidence type="ECO:0000256" key="2">
    <source>
        <dbReference type="ARBA" id="ARBA00018329"/>
    </source>
</evidence>
<protein>
    <recommendedName>
        <fullName evidence="2">Integration host factor subunit alpha</fullName>
    </recommendedName>
</protein>
<organism evidence="9 10">
    <name type="scientific">Candidatus Avisuccinivibrio stercorigallinarum</name>
    <dbReference type="NCBI Taxonomy" id="2840704"/>
    <lineage>
        <taxon>Bacteria</taxon>
        <taxon>Pseudomonadati</taxon>
        <taxon>Pseudomonadota</taxon>
        <taxon>Gammaproteobacteria</taxon>
        <taxon>Aeromonadales</taxon>
        <taxon>Succinivibrionaceae</taxon>
        <taxon>Succinivibrionaceae incertae sedis</taxon>
        <taxon>Candidatus Avisuccinivibrio</taxon>
    </lineage>
</organism>
<reference evidence="9" key="2">
    <citation type="journal article" date="2021" name="PeerJ">
        <title>Extensive microbial diversity within the chicken gut microbiome revealed by metagenomics and culture.</title>
        <authorList>
            <person name="Gilroy R."/>
            <person name="Ravi A."/>
            <person name="Getino M."/>
            <person name="Pursley I."/>
            <person name="Horton D.L."/>
            <person name="Alikhan N.F."/>
            <person name="Baker D."/>
            <person name="Gharbi K."/>
            <person name="Hall N."/>
            <person name="Watson M."/>
            <person name="Adriaenssens E.M."/>
            <person name="Foster-Nyarko E."/>
            <person name="Jarju S."/>
            <person name="Secka A."/>
            <person name="Antonio M."/>
            <person name="Oren A."/>
            <person name="Chaudhuri R.R."/>
            <person name="La Ragione R."/>
            <person name="Hildebrand F."/>
            <person name="Pallen M.J."/>
        </authorList>
    </citation>
    <scope>NUCLEOTIDE SEQUENCE</scope>
    <source>
        <strain evidence="9">17213</strain>
    </source>
</reference>
<dbReference type="GO" id="GO:0030527">
    <property type="term" value="F:structural constituent of chromatin"/>
    <property type="evidence" value="ECO:0007669"/>
    <property type="project" value="InterPro"/>
</dbReference>
<dbReference type="InterPro" id="IPR005684">
    <property type="entry name" value="IHF_alpha"/>
</dbReference>
<evidence type="ECO:0000256" key="7">
    <source>
        <dbReference type="ARBA" id="ARBA00023172"/>
    </source>
</evidence>
<dbReference type="PANTHER" id="PTHR33175">
    <property type="entry name" value="DNA-BINDING PROTEIN HU"/>
    <property type="match status" value="1"/>
</dbReference>
<keyword evidence="6" id="KW-0804">Transcription</keyword>
<dbReference type="InterPro" id="IPR010992">
    <property type="entry name" value="IHF-like_DNA-bd_dom_sf"/>
</dbReference>
<dbReference type="GO" id="GO:0006417">
    <property type="term" value="P:regulation of translation"/>
    <property type="evidence" value="ECO:0007669"/>
    <property type="project" value="UniProtKB-KW"/>
</dbReference>
<evidence type="ECO:0000256" key="1">
    <source>
        <dbReference type="ARBA" id="ARBA00010529"/>
    </source>
</evidence>
<keyword evidence="5" id="KW-0238">DNA-binding</keyword>
<dbReference type="InterPro" id="IPR020816">
    <property type="entry name" value="Histone-like_DNA-bd_CS"/>
</dbReference>
<accession>A0A9D9GTV6</accession>